<organism evidence="3 4">
    <name type="scientific">Moniliophthora roreri</name>
    <name type="common">Frosty pod rot fungus</name>
    <name type="synonym">Monilia roreri</name>
    <dbReference type="NCBI Taxonomy" id="221103"/>
    <lineage>
        <taxon>Eukaryota</taxon>
        <taxon>Fungi</taxon>
        <taxon>Dikarya</taxon>
        <taxon>Basidiomycota</taxon>
        <taxon>Agaricomycotina</taxon>
        <taxon>Agaricomycetes</taxon>
        <taxon>Agaricomycetidae</taxon>
        <taxon>Agaricales</taxon>
        <taxon>Marasmiineae</taxon>
        <taxon>Marasmiaceae</taxon>
        <taxon>Moniliophthora</taxon>
    </lineage>
</organism>
<dbReference type="InterPro" id="IPR032466">
    <property type="entry name" value="Metal_Hydrolase"/>
</dbReference>
<proteinExistence type="predicted"/>
<dbReference type="InterPro" id="IPR013108">
    <property type="entry name" value="Amidohydro_3"/>
</dbReference>
<comment type="caution">
    <text evidence="3">The sequence shown here is derived from an EMBL/GenBank/DDBJ whole genome shotgun (WGS) entry which is preliminary data.</text>
</comment>
<evidence type="ECO:0000313" key="4">
    <source>
        <dbReference type="Proteomes" id="UP000054988"/>
    </source>
</evidence>
<evidence type="ECO:0000259" key="2">
    <source>
        <dbReference type="Pfam" id="PF07969"/>
    </source>
</evidence>
<dbReference type="InterPro" id="IPR011059">
    <property type="entry name" value="Metal-dep_hydrolase_composite"/>
</dbReference>
<dbReference type="Proteomes" id="UP000054988">
    <property type="component" value="Unassembled WGS sequence"/>
</dbReference>
<dbReference type="CDD" id="cd01300">
    <property type="entry name" value="YtcJ_like"/>
    <property type="match status" value="1"/>
</dbReference>
<dbReference type="Gene3D" id="3.10.310.70">
    <property type="match status" value="1"/>
</dbReference>
<dbReference type="SUPFAM" id="SSF51556">
    <property type="entry name" value="Metallo-dependent hydrolases"/>
    <property type="match status" value="1"/>
</dbReference>
<dbReference type="Pfam" id="PF07969">
    <property type="entry name" value="Amidohydro_3"/>
    <property type="match status" value="1"/>
</dbReference>
<keyword evidence="1" id="KW-0472">Membrane</keyword>
<evidence type="ECO:0000256" key="1">
    <source>
        <dbReference type="SAM" id="Phobius"/>
    </source>
</evidence>
<evidence type="ECO:0000313" key="3">
    <source>
        <dbReference type="EMBL" id="KTB44755.1"/>
    </source>
</evidence>
<dbReference type="eggNOG" id="ENOG502QSHE">
    <property type="taxonomic scope" value="Eukaryota"/>
</dbReference>
<dbReference type="Gene3D" id="2.30.40.10">
    <property type="entry name" value="Urease, subunit C, domain 1"/>
    <property type="match status" value="1"/>
</dbReference>
<gene>
    <name evidence="3" type="ORF">WG66_2663</name>
</gene>
<name>A0A0W0G852_MONRR</name>
<feature type="domain" description="Amidohydrolase 3" evidence="2">
    <location>
        <begin position="121"/>
        <end position="586"/>
    </location>
</feature>
<dbReference type="EMBL" id="LATX01000858">
    <property type="protein sequence ID" value="KTB44755.1"/>
    <property type="molecule type" value="Genomic_DNA"/>
</dbReference>
<dbReference type="Gene3D" id="3.20.20.140">
    <property type="entry name" value="Metal-dependent hydrolases"/>
    <property type="match status" value="1"/>
</dbReference>
<protein>
    <recommendedName>
        <fullName evidence="2">Amidohydrolase 3 domain-containing protein</fullName>
    </recommendedName>
</protein>
<accession>A0A0W0G852</accession>
<keyword evidence="1" id="KW-0812">Transmembrane</keyword>
<dbReference type="SUPFAM" id="SSF51338">
    <property type="entry name" value="Composite domain of metallo-dependent hydrolases"/>
    <property type="match status" value="1"/>
</dbReference>
<dbReference type="PANTHER" id="PTHR22642:SF2">
    <property type="entry name" value="PROTEIN LONG AFTER FAR-RED 3"/>
    <property type="match status" value="1"/>
</dbReference>
<feature type="transmembrane region" description="Helical" evidence="1">
    <location>
        <begin position="40"/>
        <end position="58"/>
    </location>
</feature>
<dbReference type="PANTHER" id="PTHR22642">
    <property type="entry name" value="IMIDAZOLONEPROPIONASE"/>
    <property type="match status" value="1"/>
</dbReference>
<dbReference type="AlphaFoldDB" id="A0A0W0G852"/>
<dbReference type="GO" id="GO:0016810">
    <property type="term" value="F:hydrolase activity, acting on carbon-nitrogen (but not peptide) bonds"/>
    <property type="evidence" value="ECO:0007669"/>
    <property type="project" value="InterPro"/>
</dbReference>
<keyword evidence="1" id="KW-1133">Transmembrane helix</keyword>
<dbReference type="InterPro" id="IPR033932">
    <property type="entry name" value="YtcJ-like"/>
</dbReference>
<sequence>MPEMQENTALLPGKNQKYHYTPAHTNSVSKRTRRIGRKRLCAVVLLAVILWAGVSFYHRKSQEKGYALCTKEGHKVYTVDKENTVVQCIVVEGTGIVGTYSDIAHLRESGYRAMIRYTKPGAIIVPGLSDSHVHSLEYGYSRALPLDSARSIPDAVALVREYILANPDIYSNKSKVIEGWGWDKTIWPVEEYPTAADLEADPVIRGRQVMLRSKDMHSSWVSKATLDVNAPFPEEYEGGVIMRDENGNPTGIFQDEAQGLIKPPQLTDDDLMKRFMVTVNDALKYGVTSMHDAGSTPGPLAFFQRVAAKRTLPIRMYAMKYFNETWDYPPPVPSEVELKNRLNNRSIKIIGDGSLRSGGAFLFEPYTDDPSTVGFMRHSPEILKKRIPELLKNGWQVNTHAIGDRANSEILDAFEIAANDGVDLRALRPRIEHAQIMRQIDIDRMGTLGVIASVQPTHATDDMWYGEARLGPERVRGLYAFRSILNSGARITTGSDIPVEGVNPLEGFYAAEDGSQNKSSPGWKLYEARMTIEPAYASFSEDILGSLEKGKKADFVVLSEDIMEIPAEKILEVNVHATVLDGEVVYRSF</sequence>
<reference evidence="3 4" key="1">
    <citation type="submission" date="2015-12" db="EMBL/GenBank/DDBJ databases">
        <title>Draft genome sequence of Moniliophthora roreri, the causal agent of frosty pod rot of cacao.</title>
        <authorList>
            <person name="Aime M.C."/>
            <person name="Diaz-Valderrama J.R."/>
            <person name="Kijpornyongpan T."/>
            <person name="Phillips-Mora W."/>
        </authorList>
    </citation>
    <scope>NUCLEOTIDE SEQUENCE [LARGE SCALE GENOMIC DNA]</scope>
    <source>
        <strain evidence="3 4">MCA 2952</strain>
    </source>
</reference>